<accession>A0A316KZC7</accession>
<evidence type="ECO:0000313" key="1">
    <source>
        <dbReference type="EMBL" id="PWL38966.1"/>
    </source>
</evidence>
<protein>
    <recommendedName>
        <fullName evidence="3">DUF1853 family protein</fullName>
    </recommendedName>
</protein>
<dbReference type="AlphaFoldDB" id="A0A316KZC7"/>
<dbReference type="Pfam" id="PF08907">
    <property type="entry name" value="DUF1853"/>
    <property type="match status" value="1"/>
</dbReference>
<proteinExistence type="predicted"/>
<name>A0A316KZC7_9FLAO</name>
<dbReference type="InterPro" id="IPR015003">
    <property type="entry name" value="DUF1853"/>
</dbReference>
<dbReference type="OrthoDB" id="1466769at2"/>
<evidence type="ECO:0000313" key="2">
    <source>
        <dbReference type="Proteomes" id="UP000245762"/>
    </source>
</evidence>
<reference evidence="1 2" key="1">
    <citation type="submission" date="2018-05" db="EMBL/GenBank/DDBJ databases">
        <title>Complete genome sequence of Flagellimonas aquimarina ECD12 isolated from seaweed Ecklonia cava.</title>
        <authorList>
            <person name="Choi S."/>
            <person name="Seong C."/>
        </authorList>
    </citation>
    <scope>NUCLEOTIDE SEQUENCE [LARGE SCALE GENOMIC DNA]</scope>
    <source>
        <strain evidence="1 2">ECD12</strain>
    </source>
</reference>
<dbReference type="EMBL" id="QGEG01000002">
    <property type="protein sequence ID" value="PWL38966.1"/>
    <property type="molecule type" value="Genomic_DNA"/>
</dbReference>
<keyword evidence="2" id="KW-1185">Reference proteome</keyword>
<gene>
    <name evidence="1" type="ORF">DKG77_12120</name>
</gene>
<organism evidence="1 2">
    <name type="scientific">Flagellimonas aquimarina</name>
    <dbReference type="NCBI Taxonomy" id="2201895"/>
    <lineage>
        <taxon>Bacteria</taxon>
        <taxon>Pseudomonadati</taxon>
        <taxon>Bacteroidota</taxon>
        <taxon>Flavobacteriia</taxon>
        <taxon>Flavobacteriales</taxon>
        <taxon>Flavobacteriaceae</taxon>
        <taxon>Flagellimonas</taxon>
    </lineage>
</organism>
<sequence length="275" mass="32959">MFATMDKQLCSGFYNTSPLWINEQFGIPQFEFPRIEISNFKPKPINDRLRLGHQMEHVFEQLISDSKHWEILAKNMLVDEGKNRIGEIDFILENTETTETREVYHVELAYKFYIINSEISEPIHRLMGPNKRDMFFTKLDKLREKQFPLLYTEVLKDKLKKLKIQPYAVKQQACFKTQLFIPYGDINASIRPLNKNCIQGKWIRFNDFNSKTFKAFEYHITFKREWVIAPTLDRQYTSHHETLLEINLRMLKQNSPMLWVKKPDGTIEKLFVVWW</sequence>
<comment type="caution">
    <text evidence="1">The sequence shown here is derived from an EMBL/GenBank/DDBJ whole genome shotgun (WGS) entry which is preliminary data.</text>
</comment>
<evidence type="ECO:0008006" key="3">
    <source>
        <dbReference type="Google" id="ProtNLM"/>
    </source>
</evidence>
<dbReference type="Proteomes" id="UP000245762">
    <property type="component" value="Unassembled WGS sequence"/>
</dbReference>